<feature type="non-terminal residue" evidence="1">
    <location>
        <position position="1"/>
    </location>
</feature>
<proteinExistence type="predicted"/>
<dbReference type="EMBL" id="BKCJ011800151">
    <property type="protein sequence ID" value="GFD53924.1"/>
    <property type="molecule type" value="Genomic_DNA"/>
</dbReference>
<sequence length="100" mass="11861">ARKDQRKDDQIARDNEIVRIHAEEELQMMIDGFERNNKVIARHLHEYEPAAAELTIGEKIELIIELVKYQDHHSKILKYKAQQSKTLSKKQQKVFYMSVL</sequence>
<comment type="caution">
    <text evidence="1">The sequence shown here is derived from an EMBL/GenBank/DDBJ whole genome shotgun (WGS) entry which is preliminary data.</text>
</comment>
<organism evidence="1">
    <name type="scientific">Tanacetum cinerariifolium</name>
    <name type="common">Dalmatian daisy</name>
    <name type="synonym">Chrysanthemum cinerariifolium</name>
    <dbReference type="NCBI Taxonomy" id="118510"/>
    <lineage>
        <taxon>Eukaryota</taxon>
        <taxon>Viridiplantae</taxon>
        <taxon>Streptophyta</taxon>
        <taxon>Embryophyta</taxon>
        <taxon>Tracheophyta</taxon>
        <taxon>Spermatophyta</taxon>
        <taxon>Magnoliopsida</taxon>
        <taxon>eudicotyledons</taxon>
        <taxon>Gunneridae</taxon>
        <taxon>Pentapetalae</taxon>
        <taxon>asterids</taxon>
        <taxon>campanulids</taxon>
        <taxon>Asterales</taxon>
        <taxon>Asteraceae</taxon>
        <taxon>Asteroideae</taxon>
        <taxon>Anthemideae</taxon>
        <taxon>Anthemidinae</taxon>
        <taxon>Tanacetum</taxon>
    </lineage>
</organism>
<reference evidence="1" key="1">
    <citation type="journal article" date="2019" name="Sci. Rep.">
        <title>Draft genome of Tanacetum cinerariifolium, the natural source of mosquito coil.</title>
        <authorList>
            <person name="Yamashiro T."/>
            <person name="Shiraishi A."/>
            <person name="Satake H."/>
            <person name="Nakayama K."/>
        </authorList>
    </citation>
    <scope>NUCLEOTIDE SEQUENCE</scope>
</reference>
<accession>A0A699XBF2</accession>
<evidence type="ECO:0000313" key="1">
    <source>
        <dbReference type="EMBL" id="GFD53924.1"/>
    </source>
</evidence>
<protein>
    <submittedName>
        <fullName evidence="1">Uncharacterized protein</fullName>
    </submittedName>
</protein>
<gene>
    <name evidence="1" type="ORF">Tci_925893</name>
</gene>
<dbReference type="AlphaFoldDB" id="A0A699XBF2"/>
<name>A0A699XBF2_TANCI</name>
<feature type="non-terminal residue" evidence="1">
    <location>
        <position position="100"/>
    </location>
</feature>